<evidence type="ECO:0000313" key="1">
    <source>
        <dbReference type="EMBL" id="NHM01614.1"/>
    </source>
</evidence>
<dbReference type="RefSeq" id="WP_166076673.1">
    <property type="nucleotide sequence ID" value="NZ_JAAJBT010000002.1"/>
</dbReference>
<organism evidence="1 2">
    <name type="scientific">Flavobacterium difficile</name>
    <dbReference type="NCBI Taxonomy" id="2709659"/>
    <lineage>
        <taxon>Bacteria</taxon>
        <taxon>Pseudomonadati</taxon>
        <taxon>Bacteroidota</taxon>
        <taxon>Flavobacteriia</taxon>
        <taxon>Flavobacteriales</taxon>
        <taxon>Flavobacteriaceae</taxon>
        <taxon>Flavobacterium</taxon>
    </lineage>
</organism>
<gene>
    <name evidence="1" type="ORF">G4D72_05755</name>
</gene>
<comment type="caution">
    <text evidence="1">The sequence shown here is derived from an EMBL/GenBank/DDBJ whole genome shotgun (WGS) entry which is preliminary data.</text>
</comment>
<dbReference type="Proteomes" id="UP000800984">
    <property type="component" value="Unassembled WGS sequence"/>
</dbReference>
<sequence>MKNLLLIFGLFVWLTSCKERGVENSYIEFAENQPIGVEEIQEVPENWFDNYIASDSSVVAIDKDHIIHKWFNEEKVSIREKDSFQGYTFDENFVIDNQTNQKMKLIKSNDSLFWKSQYSDTIFNKEKVLKDYKNALIINTNLKGQIYIDVFKKENNRIRKISMGSKEDFKKLRNEIPIEFEYKFADEDTTVVLKPTRADFRKILRKKGLTNEMIFIEQ</sequence>
<dbReference type="EMBL" id="JAAJBT010000002">
    <property type="protein sequence ID" value="NHM01614.1"/>
    <property type="molecule type" value="Genomic_DNA"/>
</dbReference>
<evidence type="ECO:0000313" key="2">
    <source>
        <dbReference type="Proteomes" id="UP000800984"/>
    </source>
</evidence>
<proteinExistence type="predicted"/>
<reference evidence="1 2" key="1">
    <citation type="submission" date="2020-02" db="EMBL/GenBank/DDBJ databases">
        <authorList>
            <person name="Chen W.-M."/>
        </authorList>
    </citation>
    <scope>NUCLEOTIDE SEQUENCE [LARGE SCALE GENOMIC DNA]</scope>
    <source>
        <strain evidence="1 2">KDG-16</strain>
    </source>
</reference>
<dbReference type="PROSITE" id="PS51257">
    <property type="entry name" value="PROKAR_LIPOPROTEIN"/>
    <property type="match status" value="1"/>
</dbReference>
<accession>A0ABX0I350</accession>
<evidence type="ECO:0008006" key="3">
    <source>
        <dbReference type="Google" id="ProtNLM"/>
    </source>
</evidence>
<keyword evidence="2" id="KW-1185">Reference proteome</keyword>
<name>A0ABX0I350_9FLAO</name>
<protein>
    <recommendedName>
        <fullName evidence="3">Lipoprotein</fullName>
    </recommendedName>
</protein>